<accession>A0A2S6NDY7</accession>
<dbReference type="EMBL" id="NHSJ01000034">
    <property type="protein sequence ID" value="PPQ32821.1"/>
    <property type="molecule type" value="Genomic_DNA"/>
</dbReference>
<sequence length="98" mass="9934">MTLNATVAGPFEFVEAEIAQSEVAHTEIAHAEIAHAEIASADAANTERRDVAVFFGFSFALVGSIVLAAMTVGLGGVGMIAIVETAAMIGVCVLLTAG</sequence>
<gene>
    <name evidence="1" type="ORF">CCR94_04075</name>
</gene>
<proteinExistence type="predicted"/>
<keyword evidence="2" id="KW-1185">Reference proteome</keyword>
<dbReference type="AlphaFoldDB" id="A0A2S6NDY7"/>
<evidence type="ECO:0000313" key="2">
    <source>
        <dbReference type="Proteomes" id="UP000239089"/>
    </source>
</evidence>
<evidence type="ECO:0000313" key="1">
    <source>
        <dbReference type="EMBL" id="PPQ32821.1"/>
    </source>
</evidence>
<name>A0A2S6NDY7_9HYPH</name>
<organism evidence="1 2">
    <name type="scientific">Rhodoblastus sphagnicola</name>
    <dbReference type="NCBI Taxonomy" id="333368"/>
    <lineage>
        <taxon>Bacteria</taxon>
        <taxon>Pseudomonadati</taxon>
        <taxon>Pseudomonadota</taxon>
        <taxon>Alphaproteobacteria</taxon>
        <taxon>Hyphomicrobiales</taxon>
        <taxon>Rhodoblastaceae</taxon>
        <taxon>Rhodoblastus</taxon>
    </lineage>
</organism>
<protein>
    <submittedName>
        <fullName evidence="1">Uncharacterized protein</fullName>
    </submittedName>
</protein>
<reference evidence="1 2" key="1">
    <citation type="journal article" date="2018" name="Arch. Microbiol.">
        <title>New insights into the metabolic potential of the phototrophic purple bacterium Rhodopila globiformis DSM 161(T) from its draft genome sequence and evidence for a vanadium-dependent nitrogenase.</title>
        <authorList>
            <person name="Imhoff J.F."/>
            <person name="Rahn T."/>
            <person name="Kunzel S."/>
            <person name="Neulinger S.C."/>
        </authorList>
    </citation>
    <scope>NUCLEOTIDE SEQUENCE [LARGE SCALE GENOMIC DNA]</scope>
    <source>
        <strain evidence="1 2">DSM 16996</strain>
    </source>
</reference>
<dbReference type="RefSeq" id="WP_104506594.1">
    <property type="nucleotide sequence ID" value="NZ_JACIGC010000007.1"/>
</dbReference>
<dbReference type="Proteomes" id="UP000239089">
    <property type="component" value="Unassembled WGS sequence"/>
</dbReference>
<comment type="caution">
    <text evidence="1">The sequence shown here is derived from an EMBL/GenBank/DDBJ whole genome shotgun (WGS) entry which is preliminary data.</text>
</comment>